<protein>
    <recommendedName>
        <fullName evidence="3">Mobile element protein</fullName>
    </recommendedName>
</protein>
<organism evidence="1 2">
    <name type="scientific">Rhodococcus aetherivorans</name>
    <dbReference type="NCBI Taxonomy" id="191292"/>
    <lineage>
        <taxon>Bacteria</taxon>
        <taxon>Bacillati</taxon>
        <taxon>Actinomycetota</taxon>
        <taxon>Actinomycetes</taxon>
        <taxon>Mycobacteriales</taxon>
        <taxon>Nocardiaceae</taxon>
        <taxon>Rhodococcus</taxon>
    </lineage>
</organism>
<evidence type="ECO:0000313" key="1">
    <source>
        <dbReference type="EMBL" id="GES38330.1"/>
    </source>
</evidence>
<reference evidence="1 2" key="1">
    <citation type="journal article" date="2018" name="Biodegradation">
        <title>1,4-Dioxane degradation characteristics of Rhodococcus aetherivorans JCM 14343.</title>
        <authorList>
            <person name="Inoue D."/>
            <person name="Tsunoda T."/>
            <person name="Yamamoto N."/>
            <person name="Ike M."/>
            <person name="Sei K."/>
        </authorList>
    </citation>
    <scope>NUCLEOTIDE SEQUENCE [LARGE SCALE GENOMIC DNA]</scope>
    <source>
        <strain evidence="1 2">JCM 14343</strain>
    </source>
</reference>
<accession>A0ABQ0YPJ4</accession>
<evidence type="ECO:0000313" key="2">
    <source>
        <dbReference type="Proteomes" id="UP000325466"/>
    </source>
</evidence>
<sequence>MAGIMFVLRTNIAWRDVPAEKIGCSGVWSFEAVRASSSNRTL</sequence>
<proteinExistence type="predicted"/>
<comment type="caution">
    <text evidence="1">The sequence shown here is derived from an EMBL/GenBank/DDBJ whole genome shotgun (WGS) entry which is preliminary data.</text>
</comment>
<dbReference type="EMBL" id="BLAH01000092">
    <property type="protein sequence ID" value="GES38330.1"/>
    <property type="molecule type" value="Genomic_DNA"/>
</dbReference>
<gene>
    <name evidence="1" type="ORF">RAJCM14343_3592</name>
</gene>
<evidence type="ECO:0008006" key="3">
    <source>
        <dbReference type="Google" id="ProtNLM"/>
    </source>
</evidence>
<keyword evidence="2" id="KW-1185">Reference proteome</keyword>
<dbReference type="Proteomes" id="UP000325466">
    <property type="component" value="Unassembled WGS sequence"/>
</dbReference>
<name>A0ABQ0YPJ4_9NOCA</name>